<gene>
    <name evidence="1" type="ORF">ANE_LOCUS11486</name>
</gene>
<evidence type="ECO:0000313" key="1">
    <source>
        <dbReference type="EMBL" id="VVB01042.1"/>
    </source>
</evidence>
<proteinExistence type="predicted"/>
<comment type="caution">
    <text evidence="1">The sequence shown here is derived from an EMBL/GenBank/DDBJ whole genome shotgun (WGS) entry which is preliminary data.</text>
</comment>
<accession>A0A565BHC1</accession>
<dbReference type="GO" id="GO:0016104">
    <property type="term" value="P:triterpenoid biosynthetic process"/>
    <property type="evidence" value="ECO:0007669"/>
    <property type="project" value="InterPro"/>
</dbReference>
<organism evidence="1 2">
    <name type="scientific">Arabis nemorensis</name>
    <dbReference type="NCBI Taxonomy" id="586526"/>
    <lineage>
        <taxon>Eukaryota</taxon>
        <taxon>Viridiplantae</taxon>
        <taxon>Streptophyta</taxon>
        <taxon>Embryophyta</taxon>
        <taxon>Tracheophyta</taxon>
        <taxon>Spermatophyta</taxon>
        <taxon>Magnoliopsida</taxon>
        <taxon>eudicotyledons</taxon>
        <taxon>Gunneridae</taxon>
        <taxon>Pentapetalae</taxon>
        <taxon>rosids</taxon>
        <taxon>malvids</taxon>
        <taxon>Brassicales</taxon>
        <taxon>Brassicaceae</taxon>
        <taxon>Arabideae</taxon>
        <taxon>Arabis</taxon>
    </lineage>
</organism>
<dbReference type="AlphaFoldDB" id="A0A565BHC1"/>
<dbReference type="InterPro" id="IPR008930">
    <property type="entry name" value="Terpenoid_cyclase/PrenylTrfase"/>
</dbReference>
<name>A0A565BHC1_9BRAS</name>
<evidence type="ECO:0000313" key="2">
    <source>
        <dbReference type="Proteomes" id="UP000489600"/>
    </source>
</evidence>
<evidence type="ECO:0008006" key="3">
    <source>
        <dbReference type="Google" id="ProtNLM"/>
    </source>
</evidence>
<dbReference type="GO" id="GO:0005811">
    <property type="term" value="C:lipid droplet"/>
    <property type="evidence" value="ECO:0007669"/>
    <property type="project" value="InterPro"/>
</dbReference>
<dbReference type="Proteomes" id="UP000489600">
    <property type="component" value="Unassembled WGS sequence"/>
</dbReference>
<dbReference type="PANTHER" id="PTHR11764">
    <property type="entry name" value="TERPENE CYCLASE/MUTASE FAMILY MEMBER"/>
    <property type="match status" value="1"/>
</dbReference>
<dbReference type="OrthoDB" id="21502at2759"/>
<protein>
    <recommendedName>
        <fullName evidence="3">Squalene cyclase N-terminal domain-containing protein</fullName>
    </recommendedName>
</protein>
<dbReference type="PANTHER" id="PTHR11764:SF49">
    <property type="entry name" value="ARABIDIOL SYNTHASE-RELATED"/>
    <property type="match status" value="1"/>
</dbReference>
<sequence>MWRLKIGAEARNDHYLLTTNNYVGRQVWEFDAPAGSPEELAEVDAARQNFADNRLRFKTSGDLLWRMQFLRQKKFEQKIPRVIVDDASNIKYEDAKRALRRGILYLAALQTDDGHWPAENSELTI</sequence>
<dbReference type="GO" id="GO:0042300">
    <property type="term" value="F:beta-amyrin synthase activity"/>
    <property type="evidence" value="ECO:0007669"/>
    <property type="project" value="TreeGrafter"/>
</dbReference>
<dbReference type="InterPro" id="IPR018333">
    <property type="entry name" value="Squalene_cyclase"/>
</dbReference>
<keyword evidence="2" id="KW-1185">Reference proteome</keyword>
<dbReference type="EMBL" id="CABITT030000004">
    <property type="protein sequence ID" value="VVB01042.1"/>
    <property type="molecule type" value="Genomic_DNA"/>
</dbReference>
<dbReference type="SUPFAM" id="SSF48239">
    <property type="entry name" value="Terpenoid cyclases/Protein prenyltransferases"/>
    <property type="match status" value="1"/>
</dbReference>
<reference evidence="1" key="1">
    <citation type="submission" date="2019-07" db="EMBL/GenBank/DDBJ databases">
        <authorList>
            <person name="Dittberner H."/>
        </authorList>
    </citation>
    <scope>NUCLEOTIDE SEQUENCE [LARGE SCALE GENOMIC DNA]</scope>
</reference>